<name>A0A5C6VG72_9BURK</name>
<dbReference type="EMBL" id="VOQS01000003">
    <property type="protein sequence ID" value="TXC83930.1"/>
    <property type="molecule type" value="Genomic_DNA"/>
</dbReference>
<accession>A0A5C6VG72</accession>
<evidence type="ECO:0000313" key="2">
    <source>
        <dbReference type="EMBL" id="TXC83930.1"/>
    </source>
</evidence>
<gene>
    <name evidence="2" type="ORF">FRZ40_26685</name>
    <name evidence="1" type="ORF">V4C56_42240</name>
</gene>
<proteinExistence type="predicted"/>
<keyword evidence="4" id="KW-1185">Reference proteome</keyword>
<sequence>MSNFDAARAEHQGTMRARRIFIVAHPAWRKRDGQMARRWRDAVGSVMYATPRKRPKEKARVECRRALCMTCG</sequence>
<reference evidence="2 3" key="1">
    <citation type="journal article" date="2018" name="Int. J. Syst. Evol. Microbiol.">
        <title>Paraburkholderia azotifigens sp. nov., a nitrogen-fixing bacterium isolated from paddy soil.</title>
        <authorList>
            <person name="Choi G.M."/>
            <person name="Im W.T."/>
        </authorList>
    </citation>
    <scope>NUCLEOTIDE SEQUENCE [LARGE SCALE GENOMIC DNA]</scope>
    <source>
        <strain evidence="2 3">NF 2-5-3</strain>
    </source>
</reference>
<dbReference type="Proteomes" id="UP000321776">
    <property type="component" value="Unassembled WGS sequence"/>
</dbReference>
<dbReference type="AlphaFoldDB" id="A0A5C6VG72"/>
<organism evidence="2 3">
    <name type="scientific">Paraburkholderia azotifigens</name>
    <dbReference type="NCBI Taxonomy" id="2057004"/>
    <lineage>
        <taxon>Bacteria</taxon>
        <taxon>Pseudomonadati</taxon>
        <taxon>Pseudomonadota</taxon>
        <taxon>Betaproteobacteria</taxon>
        <taxon>Burkholderiales</taxon>
        <taxon>Burkholderiaceae</taxon>
        <taxon>Paraburkholderia</taxon>
    </lineage>
</organism>
<reference evidence="1 4" key="3">
    <citation type="submission" date="2024-01" db="EMBL/GenBank/DDBJ databases">
        <title>The diversity of rhizobia nodulating Mimosa spp. in eleven states of Brazil covering several biomes is determined by host plant, location, and edaphic factors.</title>
        <authorList>
            <person name="Rouws L."/>
            <person name="Barauna A."/>
            <person name="Beukes C."/>
            <person name="De Faria S.M."/>
            <person name="Gross E."/>
            <person name="Dos Reis Junior F.B."/>
            <person name="Simon M."/>
            <person name="Maluk M."/>
            <person name="Odee D.W."/>
            <person name="Kenicer G."/>
            <person name="Young J.P.W."/>
            <person name="Reis V.M."/>
            <person name="Zilli J."/>
            <person name="James E.K."/>
        </authorList>
    </citation>
    <scope>NUCLEOTIDE SEQUENCE [LARGE SCALE GENOMIC DNA]</scope>
    <source>
        <strain evidence="1 4">JPY530</strain>
    </source>
</reference>
<evidence type="ECO:0000313" key="3">
    <source>
        <dbReference type="Proteomes" id="UP000321776"/>
    </source>
</evidence>
<dbReference type="Proteomes" id="UP001481677">
    <property type="component" value="Unassembled WGS sequence"/>
</dbReference>
<protein>
    <submittedName>
        <fullName evidence="2">Uncharacterized protein</fullName>
    </submittedName>
</protein>
<evidence type="ECO:0000313" key="1">
    <source>
        <dbReference type="EMBL" id="MEM5346232.1"/>
    </source>
</evidence>
<dbReference type="RefSeq" id="WP_147236128.1">
    <property type="nucleotide sequence ID" value="NZ_JAZHFZ010000076.1"/>
</dbReference>
<evidence type="ECO:0000313" key="4">
    <source>
        <dbReference type="Proteomes" id="UP001481677"/>
    </source>
</evidence>
<dbReference type="EMBL" id="JAZHGA010000072">
    <property type="protein sequence ID" value="MEM5346232.1"/>
    <property type="molecule type" value="Genomic_DNA"/>
</dbReference>
<comment type="caution">
    <text evidence="2">The sequence shown here is derived from an EMBL/GenBank/DDBJ whole genome shotgun (WGS) entry which is preliminary data.</text>
</comment>
<reference evidence="2" key="2">
    <citation type="submission" date="2019-08" db="EMBL/GenBank/DDBJ databases">
        <authorList>
            <person name="Im W.-T."/>
        </authorList>
    </citation>
    <scope>NUCLEOTIDE SEQUENCE</scope>
    <source>
        <strain evidence="2">NF 2-5-3</strain>
    </source>
</reference>